<evidence type="ECO:0000313" key="3">
    <source>
        <dbReference type="Proteomes" id="UP000812961"/>
    </source>
</evidence>
<sequence length="174" mass="19954">MTKIIADHNHSPNTGLLDLHDYIESGIIESYLLGLASADEAALFERMRNLYPELNTEIVAAEYKLQKLMQEDGVTPPAKVWNKISERLTPHHHESYYSRAGKQDTAADPFTYVLQPRNNTITVSIWWRCAFIALVVVIMALIASTVYFYQQFRTVEERLMHLHPASTQQPARTH</sequence>
<feature type="transmembrane region" description="Helical" evidence="1">
    <location>
        <begin position="125"/>
        <end position="149"/>
    </location>
</feature>
<evidence type="ECO:0000256" key="1">
    <source>
        <dbReference type="SAM" id="Phobius"/>
    </source>
</evidence>
<dbReference type="Proteomes" id="UP000812961">
    <property type="component" value="Unassembled WGS sequence"/>
</dbReference>
<reference evidence="2 3" key="1">
    <citation type="submission" date="2021-08" db="EMBL/GenBank/DDBJ databases">
        <title>The genome sequence of Chitinophaga sp. B61.</title>
        <authorList>
            <person name="Zhang X."/>
        </authorList>
    </citation>
    <scope>NUCLEOTIDE SEQUENCE [LARGE SCALE GENOMIC DNA]</scope>
    <source>
        <strain evidence="2 3">B61</strain>
    </source>
</reference>
<name>A0ABS7GG80_9BACT</name>
<gene>
    <name evidence="2" type="ORF">K1Y79_18065</name>
</gene>
<keyword evidence="1" id="KW-0472">Membrane</keyword>
<evidence type="ECO:0000313" key="2">
    <source>
        <dbReference type="EMBL" id="MBW8686250.1"/>
    </source>
</evidence>
<keyword evidence="1" id="KW-1133">Transmembrane helix</keyword>
<accession>A0ABS7GG80</accession>
<dbReference type="EMBL" id="JAICCF010000003">
    <property type="protein sequence ID" value="MBW8686250.1"/>
    <property type="molecule type" value="Genomic_DNA"/>
</dbReference>
<keyword evidence="3" id="KW-1185">Reference proteome</keyword>
<keyword evidence="1" id="KW-0812">Transmembrane</keyword>
<dbReference type="RefSeq" id="WP_220251565.1">
    <property type="nucleotide sequence ID" value="NZ_JAICCF010000003.1"/>
</dbReference>
<comment type="caution">
    <text evidence="2">The sequence shown here is derived from an EMBL/GenBank/DDBJ whole genome shotgun (WGS) entry which is preliminary data.</text>
</comment>
<organism evidence="2 3">
    <name type="scientific">Chitinophaga rhizophila</name>
    <dbReference type="NCBI Taxonomy" id="2866212"/>
    <lineage>
        <taxon>Bacteria</taxon>
        <taxon>Pseudomonadati</taxon>
        <taxon>Bacteroidota</taxon>
        <taxon>Chitinophagia</taxon>
        <taxon>Chitinophagales</taxon>
        <taxon>Chitinophagaceae</taxon>
        <taxon>Chitinophaga</taxon>
    </lineage>
</organism>
<proteinExistence type="predicted"/>
<protein>
    <submittedName>
        <fullName evidence="2">Uncharacterized protein</fullName>
    </submittedName>
</protein>